<evidence type="ECO:0000313" key="3">
    <source>
        <dbReference type="Proteomes" id="UP000295645"/>
    </source>
</evidence>
<feature type="transmembrane region" description="Helical" evidence="1">
    <location>
        <begin position="21"/>
        <end position="42"/>
    </location>
</feature>
<feature type="transmembrane region" description="Helical" evidence="1">
    <location>
        <begin position="112"/>
        <end position="133"/>
    </location>
</feature>
<dbReference type="Proteomes" id="UP000295645">
    <property type="component" value="Unassembled WGS sequence"/>
</dbReference>
<keyword evidence="1" id="KW-0472">Membrane</keyword>
<dbReference type="AlphaFoldDB" id="A0A4R3YKG6"/>
<dbReference type="OrthoDB" id="64737at2"/>
<keyword evidence="1" id="KW-0812">Transmembrane</keyword>
<keyword evidence="1" id="KW-1133">Transmembrane helix</keyword>
<keyword evidence="3" id="KW-1185">Reference proteome</keyword>
<feature type="transmembrane region" description="Helical" evidence="1">
    <location>
        <begin position="89"/>
        <end position="106"/>
    </location>
</feature>
<feature type="transmembrane region" description="Helical" evidence="1">
    <location>
        <begin position="195"/>
        <end position="219"/>
    </location>
</feature>
<evidence type="ECO:0000256" key="1">
    <source>
        <dbReference type="SAM" id="Phobius"/>
    </source>
</evidence>
<dbReference type="EMBL" id="SMCS01000005">
    <property type="protein sequence ID" value="TCV93225.1"/>
    <property type="molecule type" value="Genomic_DNA"/>
</dbReference>
<name>A0A4R3YKG6_9GAMM</name>
<proteinExistence type="predicted"/>
<dbReference type="Pfam" id="PF07077">
    <property type="entry name" value="DUF1345"/>
    <property type="match status" value="1"/>
</dbReference>
<comment type="caution">
    <text evidence="2">The sequence shown here is derived from an EMBL/GenBank/DDBJ whole genome shotgun (WGS) entry which is preliminary data.</text>
</comment>
<dbReference type="InterPro" id="IPR009781">
    <property type="entry name" value="DUF1345"/>
</dbReference>
<accession>A0A4R3YKG6</accession>
<organism evidence="2 3">
    <name type="scientific">Luteibacter rhizovicinus</name>
    <dbReference type="NCBI Taxonomy" id="242606"/>
    <lineage>
        <taxon>Bacteria</taxon>
        <taxon>Pseudomonadati</taxon>
        <taxon>Pseudomonadota</taxon>
        <taxon>Gammaproteobacteria</taxon>
        <taxon>Lysobacterales</taxon>
        <taxon>Rhodanobacteraceae</taxon>
        <taxon>Luteibacter</taxon>
    </lineage>
</organism>
<feature type="transmembrane region" description="Helical" evidence="1">
    <location>
        <begin position="48"/>
        <end position="68"/>
    </location>
</feature>
<reference evidence="2 3" key="1">
    <citation type="submission" date="2019-03" db="EMBL/GenBank/DDBJ databases">
        <title>Above-ground endophytic microbial communities from plants in different locations in the United States.</title>
        <authorList>
            <person name="Frank C."/>
        </authorList>
    </citation>
    <scope>NUCLEOTIDE SEQUENCE [LARGE SCALE GENOMIC DNA]</scope>
    <source>
        <strain evidence="2 3">LP_13_YM</strain>
    </source>
</reference>
<protein>
    <submittedName>
        <fullName evidence="2">Putative membrane protein</fullName>
    </submittedName>
</protein>
<dbReference type="RefSeq" id="WP_132144863.1">
    <property type="nucleotide sequence ID" value="NZ_SMCS01000005.1"/>
</dbReference>
<evidence type="ECO:0000313" key="2">
    <source>
        <dbReference type="EMBL" id="TCV93225.1"/>
    </source>
</evidence>
<sequence length="222" mass="24519">MSPRKRISGWRRFTPHFRLRPRWTIALTIFVFLAGGLIASGIRPSLGFLLGFDAAALTFLSSTMPMFAGATIEEMRIRAREQDPGRWTALWISVALSVVVLVALGVELRSDSASGLLGIAVAGFSLLLSWLFMNTMFALHYAHACYSDATVEVEALQFPGTKVPDYWDFLYFAMVLGMTFQVSDVQIADHKLRRVALGHSVIAFFFNVIIIAITVNVVAGKA</sequence>
<gene>
    <name evidence="2" type="ORF">EC912_10585</name>
</gene>